<dbReference type="SUPFAM" id="SSF46689">
    <property type="entry name" value="Homeodomain-like"/>
    <property type="match status" value="2"/>
</dbReference>
<evidence type="ECO:0000313" key="4">
    <source>
        <dbReference type="EMBL" id="SBS25107.1"/>
    </source>
</evidence>
<organism evidence="4 5">
    <name type="scientific">Marinomonas spartinae</name>
    <dbReference type="NCBI Taxonomy" id="1792290"/>
    <lineage>
        <taxon>Bacteria</taxon>
        <taxon>Pseudomonadati</taxon>
        <taxon>Pseudomonadota</taxon>
        <taxon>Gammaproteobacteria</taxon>
        <taxon>Oceanospirillales</taxon>
        <taxon>Oceanospirillaceae</taxon>
        <taxon>Marinomonas</taxon>
    </lineage>
</organism>
<evidence type="ECO:0000259" key="3">
    <source>
        <dbReference type="PROSITE" id="PS01124"/>
    </source>
</evidence>
<dbReference type="AlphaFoldDB" id="A0A1A8T1M1"/>
<proteinExistence type="predicted"/>
<dbReference type="GO" id="GO:0043565">
    <property type="term" value="F:sequence-specific DNA binding"/>
    <property type="evidence" value="ECO:0007669"/>
    <property type="project" value="InterPro"/>
</dbReference>
<protein>
    <submittedName>
        <fullName evidence="4">HTH-type transcriptional activator RhaS</fullName>
    </submittedName>
</protein>
<keyword evidence="5" id="KW-1185">Reference proteome</keyword>
<dbReference type="Proteomes" id="UP000092544">
    <property type="component" value="Unassembled WGS sequence"/>
</dbReference>
<reference evidence="4 5" key="1">
    <citation type="submission" date="2016-06" db="EMBL/GenBank/DDBJ databases">
        <authorList>
            <person name="Kjaerup R.B."/>
            <person name="Dalgaard T.S."/>
            <person name="Juul-Madsen H.R."/>
        </authorList>
    </citation>
    <scope>NUCLEOTIDE SEQUENCE [LARGE SCALE GENOMIC DNA]</scope>
    <source>
        <strain evidence="4 5">CECT 8886</strain>
    </source>
</reference>
<keyword evidence="1" id="KW-0805">Transcription regulation</keyword>
<dbReference type="STRING" id="1792290.MSP8886_00172"/>
<dbReference type="InterPro" id="IPR009057">
    <property type="entry name" value="Homeodomain-like_sf"/>
</dbReference>
<dbReference type="PANTHER" id="PTHR43436">
    <property type="entry name" value="ARAC-FAMILY TRANSCRIPTIONAL REGULATOR"/>
    <property type="match status" value="1"/>
</dbReference>
<evidence type="ECO:0000256" key="2">
    <source>
        <dbReference type="ARBA" id="ARBA00023163"/>
    </source>
</evidence>
<accession>A0A1A8T1M1</accession>
<keyword evidence="2" id="KW-0804">Transcription</keyword>
<feature type="domain" description="HTH araC/xylS-type" evidence="3">
    <location>
        <begin position="194"/>
        <end position="292"/>
    </location>
</feature>
<evidence type="ECO:0000313" key="5">
    <source>
        <dbReference type="Proteomes" id="UP000092544"/>
    </source>
</evidence>
<dbReference type="PROSITE" id="PS01124">
    <property type="entry name" value="HTH_ARAC_FAMILY_2"/>
    <property type="match status" value="1"/>
</dbReference>
<dbReference type="InterPro" id="IPR009594">
    <property type="entry name" value="Tscrpt_reg_HTH_AraC_N"/>
</dbReference>
<dbReference type="OrthoDB" id="34150at2"/>
<sequence length="297" mass="33139">MMIAPEKQSSLVDLLRPIASLEGIRSSLIDQVRLIKCSRTIPRSPLMYQPSLTIIAQGKKVGYLGEREIHYNSGHYLVQTLPLPFECETFATVDEPLLGLSILIDPSMLAELVVDPVEIDPHKKASCSPMASVAMSNGMQEAVIRLVRALHDETTAKMMGTSRVREVIFEALQSSQGDAIRALVANQGLFSRIVLALKQMHTELDQEIRVEQLAENANMSASSFHHHFKSITGSSPLQYLKRLRLLKAQMLLNQGLLSVGLVSFEVGYKSVQQFSRDYKRYFGVSPTKDKLRENTVV</sequence>
<dbReference type="RefSeq" id="WP_067011755.1">
    <property type="nucleotide sequence ID" value="NZ_FLOB01000001.1"/>
</dbReference>
<dbReference type="PANTHER" id="PTHR43436:SF2">
    <property type="entry name" value="ARAC_XYLS FAMILY TRANSCRIPTIONAL REGULATOR"/>
    <property type="match status" value="1"/>
</dbReference>
<dbReference type="EMBL" id="FLOB01000001">
    <property type="protein sequence ID" value="SBS25107.1"/>
    <property type="molecule type" value="Genomic_DNA"/>
</dbReference>
<dbReference type="Pfam" id="PF06719">
    <property type="entry name" value="AraC_N"/>
    <property type="match status" value="1"/>
</dbReference>
<dbReference type="SMART" id="SM00342">
    <property type="entry name" value="HTH_ARAC"/>
    <property type="match status" value="1"/>
</dbReference>
<dbReference type="Gene3D" id="1.10.10.60">
    <property type="entry name" value="Homeodomain-like"/>
    <property type="match status" value="2"/>
</dbReference>
<name>A0A1A8T1M1_9GAMM</name>
<dbReference type="InterPro" id="IPR018060">
    <property type="entry name" value="HTH_AraC"/>
</dbReference>
<dbReference type="GO" id="GO:0003700">
    <property type="term" value="F:DNA-binding transcription factor activity"/>
    <property type="evidence" value="ECO:0007669"/>
    <property type="project" value="InterPro"/>
</dbReference>
<dbReference type="Pfam" id="PF12833">
    <property type="entry name" value="HTH_18"/>
    <property type="match status" value="1"/>
</dbReference>
<gene>
    <name evidence="4" type="primary">rhaS_2</name>
    <name evidence="4" type="ORF">MSP8886_00172</name>
</gene>
<evidence type="ECO:0000256" key="1">
    <source>
        <dbReference type="ARBA" id="ARBA00023015"/>
    </source>
</evidence>